<proteinExistence type="inferred from homology"/>
<dbReference type="Proteomes" id="UP000562254">
    <property type="component" value="Unassembled WGS sequence"/>
</dbReference>
<dbReference type="Gene3D" id="3.90.226.10">
    <property type="entry name" value="2-enoyl-CoA Hydratase, Chain A, domain 1"/>
    <property type="match status" value="1"/>
</dbReference>
<comment type="similarity">
    <text evidence="1">Belongs to the enoyl-CoA hydratase/isomerase family.</text>
</comment>
<comment type="caution">
    <text evidence="7">The sequence shown here is derived from an EMBL/GenBank/DDBJ whole genome shotgun (WGS) entry which is preliminary data.</text>
</comment>
<dbReference type="PANTHER" id="PTHR43602">
    <property type="match status" value="1"/>
</dbReference>
<dbReference type="SUPFAM" id="SSF52096">
    <property type="entry name" value="ClpP/crotonase"/>
    <property type="match status" value="1"/>
</dbReference>
<dbReference type="Pfam" id="PF00378">
    <property type="entry name" value="ECH_1"/>
    <property type="match status" value="1"/>
</dbReference>
<dbReference type="AlphaFoldDB" id="A0A840XT86"/>
<evidence type="ECO:0000256" key="2">
    <source>
        <dbReference type="ARBA" id="ARBA00022832"/>
    </source>
</evidence>
<evidence type="ECO:0000313" key="7">
    <source>
        <dbReference type="EMBL" id="MBB5690180.1"/>
    </source>
</evidence>
<dbReference type="InterPro" id="IPR052377">
    <property type="entry name" value="Mitochondrial_ECH-domain"/>
</dbReference>
<name>A0A840XT86_9PROT</name>
<dbReference type="EMBL" id="JACIJE010000006">
    <property type="protein sequence ID" value="MBB5690180.1"/>
    <property type="molecule type" value="Genomic_DNA"/>
</dbReference>
<keyword evidence="2" id="KW-0276">Fatty acid metabolism</keyword>
<evidence type="ECO:0000256" key="1">
    <source>
        <dbReference type="ARBA" id="ARBA00005254"/>
    </source>
</evidence>
<dbReference type="GO" id="GO:0016836">
    <property type="term" value="F:hydro-lyase activity"/>
    <property type="evidence" value="ECO:0007669"/>
    <property type="project" value="TreeGrafter"/>
</dbReference>
<dbReference type="InterPro" id="IPR014748">
    <property type="entry name" value="Enoyl-CoA_hydra_C"/>
</dbReference>
<dbReference type="InterPro" id="IPR029045">
    <property type="entry name" value="ClpP/crotonase-like_dom_sf"/>
</dbReference>
<comment type="function">
    <text evidence="5">May play a role in fatty acid biosynthesis and insulin sensitivity.</text>
</comment>
<keyword evidence="8" id="KW-1185">Reference proteome</keyword>
<keyword evidence="4" id="KW-0443">Lipid metabolism</keyword>
<sequence length="266" mass="27989">MAADPLLLREDGADGVTVLTLNRPAARNSLSLQMLETLENAFAAIGEDASVRCVVLAANGPVFSAGHDLKEITAHRADPDGGRAFYDRAMETCARVMLAITALPQPVIAAVQGVATAAGCQLVATCDLAVASDHARFATPGVDIGLFCSTPAVPLARAVPRKAAMEMLLTGEMIGAAEAHRIGLVNRVVPAGEVMASAMALARHIASRSALTVRLGKRAFYAQVEKPLAEAYREAACVMTENLMARDAAEGIGAFVEKRKPVWEDR</sequence>
<evidence type="ECO:0000256" key="3">
    <source>
        <dbReference type="ARBA" id="ARBA00022946"/>
    </source>
</evidence>
<keyword evidence="3" id="KW-0809">Transit peptide</keyword>
<evidence type="ECO:0000256" key="5">
    <source>
        <dbReference type="ARBA" id="ARBA00037410"/>
    </source>
</evidence>
<evidence type="ECO:0000256" key="4">
    <source>
        <dbReference type="ARBA" id="ARBA00023098"/>
    </source>
</evidence>
<gene>
    <name evidence="7" type="ORF">FHS88_002313</name>
</gene>
<protein>
    <recommendedName>
        <fullName evidence="6">Enoyl-CoA hydratase domain-containing protein 3, mitochondrial</fullName>
    </recommendedName>
</protein>
<dbReference type="GO" id="GO:0006631">
    <property type="term" value="P:fatty acid metabolic process"/>
    <property type="evidence" value="ECO:0007669"/>
    <property type="project" value="UniProtKB-KW"/>
</dbReference>
<organism evidence="7 8">
    <name type="scientific">Neoroseomonas alkaliterrae</name>
    <dbReference type="NCBI Taxonomy" id="1452450"/>
    <lineage>
        <taxon>Bacteria</taxon>
        <taxon>Pseudomonadati</taxon>
        <taxon>Pseudomonadota</taxon>
        <taxon>Alphaproteobacteria</taxon>
        <taxon>Acetobacterales</taxon>
        <taxon>Acetobacteraceae</taxon>
        <taxon>Neoroseomonas</taxon>
    </lineage>
</organism>
<dbReference type="NCBIfam" id="NF006008">
    <property type="entry name" value="PRK08139.1"/>
    <property type="match status" value="1"/>
</dbReference>
<evidence type="ECO:0000256" key="6">
    <source>
        <dbReference type="ARBA" id="ARBA00040545"/>
    </source>
</evidence>
<dbReference type="InterPro" id="IPR001753">
    <property type="entry name" value="Enoyl-CoA_hydra/iso"/>
</dbReference>
<dbReference type="CDD" id="cd06558">
    <property type="entry name" value="crotonase-like"/>
    <property type="match status" value="1"/>
</dbReference>
<evidence type="ECO:0000313" key="8">
    <source>
        <dbReference type="Proteomes" id="UP000562254"/>
    </source>
</evidence>
<accession>A0A840XT86</accession>
<dbReference type="Gene3D" id="1.10.12.10">
    <property type="entry name" value="Lyase 2-enoyl-coa Hydratase, Chain A, domain 2"/>
    <property type="match status" value="1"/>
</dbReference>
<dbReference type="RefSeq" id="WP_211842237.1">
    <property type="nucleotide sequence ID" value="NZ_JAAEDJ010000004.1"/>
</dbReference>
<dbReference type="PANTHER" id="PTHR43602:SF1">
    <property type="entry name" value="ENOYL-COA HYDRATASE DOMAIN-CONTAINING PROTEIN 3, MITOCHONDRIAL"/>
    <property type="match status" value="1"/>
</dbReference>
<reference evidence="7 8" key="1">
    <citation type="submission" date="2020-08" db="EMBL/GenBank/DDBJ databases">
        <title>Genomic Encyclopedia of Type Strains, Phase IV (KMG-IV): sequencing the most valuable type-strain genomes for metagenomic binning, comparative biology and taxonomic classification.</title>
        <authorList>
            <person name="Goeker M."/>
        </authorList>
    </citation>
    <scope>NUCLEOTIDE SEQUENCE [LARGE SCALE GENOMIC DNA]</scope>
    <source>
        <strain evidence="7 8">DSM 25895</strain>
    </source>
</reference>